<reference evidence="6 7" key="1">
    <citation type="journal article" date="2021" name="Int. J. Syst. Evol. Microbiol.">
        <title>Reticulibacter mediterranei gen. nov., sp. nov., within the new family Reticulibacteraceae fam. nov., and Ktedonospora formicarum gen. nov., sp. nov., Ktedonobacter robiniae sp. nov., Dictyobacter formicarum sp. nov. and Dictyobacter arantiisoli sp. nov., belonging to the class Ktedonobacteria.</title>
        <authorList>
            <person name="Yabe S."/>
            <person name="Zheng Y."/>
            <person name="Wang C.M."/>
            <person name="Sakai Y."/>
            <person name="Abe K."/>
            <person name="Yokota A."/>
            <person name="Donadio S."/>
            <person name="Cavaletti L."/>
            <person name="Monciardini P."/>
        </authorList>
    </citation>
    <scope>NUCLEOTIDE SEQUENCE [LARGE SCALE GENOMIC DNA]</scope>
    <source>
        <strain evidence="6 7">SOSP1-9</strain>
    </source>
</reference>
<keyword evidence="7" id="KW-1185">Reference proteome</keyword>
<feature type="domain" description="HTH iclR-type" evidence="4">
    <location>
        <begin position="16"/>
        <end position="77"/>
    </location>
</feature>
<dbReference type="InterPro" id="IPR036390">
    <property type="entry name" value="WH_DNA-bd_sf"/>
</dbReference>
<dbReference type="PROSITE" id="PS51078">
    <property type="entry name" value="ICLR_ED"/>
    <property type="match status" value="1"/>
</dbReference>
<dbReference type="Gene3D" id="3.30.450.40">
    <property type="match status" value="2"/>
</dbReference>
<dbReference type="EMBL" id="BNJJ01000017">
    <property type="protein sequence ID" value="GHO87489.1"/>
    <property type="molecule type" value="Genomic_DNA"/>
</dbReference>
<dbReference type="PANTHER" id="PTHR30136:SF24">
    <property type="entry name" value="HTH-TYPE TRANSCRIPTIONAL REPRESSOR ALLR"/>
    <property type="match status" value="1"/>
</dbReference>
<organism evidence="6 7">
    <name type="scientific">Dictyobacter formicarum</name>
    <dbReference type="NCBI Taxonomy" id="2778368"/>
    <lineage>
        <taxon>Bacteria</taxon>
        <taxon>Bacillati</taxon>
        <taxon>Chloroflexota</taxon>
        <taxon>Ktedonobacteria</taxon>
        <taxon>Ktedonobacterales</taxon>
        <taxon>Dictyobacteraceae</taxon>
        <taxon>Dictyobacter</taxon>
    </lineage>
</organism>
<dbReference type="InterPro" id="IPR014757">
    <property type="entry name" value="Tscrpt_reg_IclR_C"/>
</dbReference>
<keyword evidence="1" id="KW-0805">Transcription regulation</keyword>
<proteinExistence type="predicted"/>
<evidence type="ECO:0000256" key="3">
    <source>
        <dbReference type="ARBA" id="ARBA00023163"/>
    </source>
</evidence>
<dbReference type="InterPro" id="IPR050707">
    <property type="entry name" value="HTH_MetabolicPath_Reg"/>
</dbReference>
<dbReference type="InterPro" id="IPR036388">
    <property type="entry name" value="WH-like_DNA-bd_sf"/>
</dbReference>
<dbReference type="InterPro" id="IPR005471">
    <property type="entry name" value="Tscrpt_reg_IclR_N"/>
</dbReference>
<keyword evidence="2" id="KW-0238">DNA-binding</keyword>
<sequence length="234" mass="25543">MAQPRPNERPLQGETAQTLDRGLRVLDVLASYPAGLSVPDIAQELNVHRTIAYRLLNTLAAHRLVRRTEDSRYCLGIGLIELARHVVPRLQAAAYPAMRQLAEELRATACLTIMDGDEGVVLTTLEPRTTPMHIAYRPGYRHELDRGASGLAILAGRLRQPGERREITLARNRGYATSYDEIQHGASGIAAPIQLNGQLAEASIGVVLLGRIDEATFAPHIITAAHTIADALLE</sequence>
<accession>A0ABQ3VP98</accession>
<evidence type="ECO:0000256" key="2">
    <source>
        <dbReference type="ARBA" id="ARBA00023125"/>
    </source>
</evidence>
<dbReference type="PROSITE" id="PS51077">
    <property type="entry name" value="HTH_ICLR"/>
    <property type="match status" value="1"/>
</dbReference>
<evidence type="ECO:0000259" key="5">
    <source>
        <dbReference type="PROSITE" id="PS51078"/>
    </source>
</evidence>
<dbReference type="SUPFAM" id="SSF46785">
    <property type="entry name" value="Winged helix' DNA-binding domain"/>
    <property type="match status" value="1"/>
</dbReference>
<dbReference type="InterPro" id="IPR029016">
    <property type="entry name" value="GAF-like_dom_sf"/>
</dbReference>
<evidence type="ECO:0000313" key="7">
    <source>
        <dbReference type="Proteomes" id="UP000635565"/>
    </source>
</evidence>
<dbReference type="RefSeq" id="WP_201365049.1">
    <property type="nucleotide sequence ID" value="NZ_BNJJ01000017.1"/>
</dbReference>
<comment type="caution">
    <text evidence="6">The sequence shown here is derived from an EMBL/GenBank/DDBJ whole genome shotgun (WGS) entry which is preliminary data.</text>
</comment>
<dbReference type="SMART" id="SM00346">
    <property type="entry name" value="HTH_ICLR"/>
    <property type="match status" value="1"/>
</dbReference>
<gene>
    <name evidence="6" type="ORF">KSZ_54950</name>
</gene>
<dbReference type="Pfam" id="PF09339">
    <property type="entry name" value="HTH_IclR"/>
    <property type="match status" value="1"/>
</dbReference>
<evidence type="ECO:0000256" key="1">
    <source>
        <dbReference type="ARBA" id="ARBA00023015"/>
    </source>
</evidence>
<protein>
    <submittedName>
        <fullName evidence="6">Transcriptional regulator</fullName>
    </submittedName>
</protein>
<dbReference type="PANTHER" id="PTHR30136">
    <property type="entry name" value="HELIX-TURN-HELIX TRANSCRIPTIONAL REGULATOR, ICLR FAMILY"/>
    <property type="match status" value="1"/>
</dbReference>
<name>A0ABQ3VP98_9CHLR</name>
<dbReference type="SUPFAM" id="SSF55781">
    <property type="entry name" value="GAF domain-like"/>
    <property type="match status" value="1"/>
</dbReference>
<dbReference type="Gene3D" id="1.10.10.10">
    <property type="entry name" value="Winged helix-like DNA-binding domain superfamily/Winged helix DNA-binding domain"/>
    <property type="match status" value="1"/>
</dbReference>
<dbReference type="Proteomes" id="UP000635565">
    <property type="component" value="Unassembled WGS sequence"/>
</dbReference>
<evidence type="ECO:0000259" key="4">
    <source>
        <dbReference type="PROSITE" id="PS51077"/>
    </source>
</evidence>
<evidence type="ECO:0000313" key="6">
    <source>
        <dbReference type="EMBL" id="GHO87489.1"/>
    </source>
</evidence>
<keyword evidence="3" id="KW-0804">Transcription</keyword>
<feature type="domain" description="IclR-ED" evidence="5">
    <location>
        <begin position="78"/>
        <end position="234"/>
    </location>
</feature>